<evidence type="ECO:0000256" key="1">
    <source>
        <dbReference type="ARBA" id="ARBA00001974"/>
    </source>
</evidence>
<evidence type="ECO:0000256" key="3">
    <source>
        <dbReference type="ARBA" id="ARBA00008562"/>
    </source>
</evidence>
<dbReference type="GO" id="GO:0008734">
    <property type="term" value="F:L-aspartate oxidase activity"/>
    <property type="evidence" value="ECO:0007669"/>
    <property type="project" value="UniProtKB-UniRule"/>
</dbReference>
<comment type="similarity">
    <text evidence="3 12">Belongs to the FAD-dependent oxidoreductase 2 family. NadB subfamily.</text>
</comment>
<feature type="domain" description="Fumarate reductase/succinate dehydrogenase flavoprotein-like C-terminal" evidence="14">
    <location>
        <begin position="417"/>
        <end position="525"/>
    </location>
</feature>
<dbReference type="Pfam" id="PF00890">
    <property type="entry name" value="FAD_binding_2"/>
    <property type="match status" value="1"/>
</dbReference>
<keyword evidence="6 12" id="KW-0285">Flavoprotein</keyword>
<dbReference type="AlphaFoldDB" id="W4EUL4"/>
<comment type="subcellular location">
    <subcellularLocation>
        <location evidence="12">Cytoplasm</location>
    </subcellularLocation>
</comment>
<dbReference type="Gene3D" id="1.20.58.100">
    <property type="entry name" value="Fumarate reductase/succinate dehydrogenase flavoprotein-like, C-terminal domain"/>
    <property type="match status" value="1"/>
</dbReference>
<evidence type="ECO:0000259" key="14">
    <source>
        <dbReference type="Pfam" id="PF02910"/>
    </source>
</evidence>
<comment type="catalytic activity">
    <reaction evidence="10">
        <text>L-aspartate + O2 = iminosuccinate + H2O2</text>
        <dbReference type="Rhea" id="RHEA:25876"/>
        <dbReference type="ChEBI" id="CHEBI:15379"/>
        <dbReference type="ChEBI" id="CHEBI:16240"/>
        <dbReference type="ChEBI" id="CHEBI:29991"/>
        <dbReference type="ChEBI" id="CHEBI:77875"/>
        <dbReference type="EC" id="1.4.3.16"/>
    </reaction>
    <physiologicalReaction direction="left-to-right" evidence="10">
        <dbReference type="Rhea" id="RHEA:25877"/>
    </physiologicalReaction>
</comment>
<dbReference type="InterPro" id="IPR005288">
    <property type="entry name" value="NadB"/>
</dbReference>
<accession>W4EUL4</accession>
<dbReference type="GO" id="GO:0005737">
    <property type="term" value="C:cytoplasm"/>
    <property type="evidence" value="ECO:0007669"/>
    <property type="project" value="UniProtKB-SubCell"/>
</dbReference>
<dbReference type="InterPro" id="IPR027477">
    <property type="entry name" value="Succ_DH/fumarate_Rdtase_cat_sf"/>
</dbReference>
<comment type="function">
    <text evidence="12">Catalyzes the oxidation of L-aspartate to iminoaspartate.</text>
</comment>
<dbReference type="eggNOG" id="COG0029">
    <property type="taxonomic scope" value="Bacteria"/>
</dbReference>
<evidence type="ECO:0000313" key="16">
    <source>
        <dbReference type="Proteomes" id="UP000019062"/>
    </source>
</evidence>
<dbReference type="Gene3D" id="3.90.700.10">
    <property type="entry name" value="Succinate dehydrogenase/fumarate reductase flavoprotein, catalytic domain"/>
    <property type="match status" value="1"/>
</dbReference>
<proteinExistence type="inferred from homology"/>
<keyword evidence="9 12" id="KW-0560">Oxidoreductase</keyword>
<dbReference type="PATRIC" id="fig|1227360.4.peg.2585"/>
<dbReference type="EMBL" id="ASQA01000028">
    <property type="protein sequence ID" value="ETT84218.1"/>
    <property type="molecule type" value="Genomic_DNA"/>
</dbReference>
<dbReference type="PANTHER" id="PTHR42716:SF2">
    <property type="entry name" value="L-ASPARTATE OXIDASE, CHLOROPLASTIC"/>
    <property type="match status" value="1"/>
</dbReference>
<dbReference type="InterPro" id="IPR003953">
    <property type="entry name" value="FAD-dep_OxRdtase_2_FAD-bd"/>
</dbReference>
<evidence type="ECO:0000256" key="2">
    <source>
        <dbReference type="ARBA" id="ARBA00004950"/>
    </source>
</evidence>
<dbReference type="PRINTS" id="PR00368">
    <property type="entry name" value="FADPNR"/>
</dbReference>
<evidence type="ECO:0000256" key="9">
    <source>
        <dbReference type="ARBA" id="ARBA00023002"/>
    </source>
</evidence>
<dbReference type="EC" id="1.4.3.16" evidence="4 11"/>
<evidence type="ECO:0000256" key="4">
    <source>
        <dbReference type="ARBA" id="ARBA00012173"/>
    </source>
</evidence>
<dbReference type="PANTHER" id="PTHR42716">
    <property type="entry name" value="L-ASPARTATE OXIDASE"/>
    <property type="match status" value="1"/>
</dbReference>
<dbReference type="Proteomes" id="UP000019062">
    <property type="component" value="Unassembled WGS sequence"/>
</dbReference>
<evidence type="ECO:0000256" key="7">
    <source>
        <dbReference type="ARBA" id="ARBA00022642"/>
    </source>
</evidence>
<dbReference type="GO" id="GO:0033765">
    <property type="term" value="F:steroid dehydrogenase activity, acting on the CH-CH group of donors"/>
    <property type="evidence" value="ECO:0007669"/>
    <property type="project" value="UniProtKB-ARBA"/>
</dbReference>
<dbReference type="InterPro" id="IPR015939">
    <property type="entry name" value="Fum_Rdtase/Succ_DH_flav-like_C"/>
</dbReference>
<dbReference type="InterPro" id="IPR037099">
    <property type="entry name" value="Fum_R/Succ_DH_flav-like_C_sf"/>
</dbReference>
<gene>
    <name evidence="15" type="ORF">C176_12658</name>
</gene>
<dbReference type="Gene3D" id="3.50.50.60">
    <property type="entry name" value="FAD/NAD(P)-binding domain"/>
    <property type="match status" value="1"/>
</dbReference>
<dbReference type="InterPro" id="IPR036188">
    <property type="entry name" value="FAD/NAD-bd_sf"/>
</dbReference>
<comment type="pathway">
    <text evidence="2 12">Cofactor biosynthesis; NAD(+) biosynthesis; iminoaspartate from L-aspartate (oxidase route): step 1/1.</text>
</comment>
<dbReference type="GO" id="GO:0034628">
    <property type="term" value="P:'de novo' NAD+ biosynthetic process from L-aspartate"/>
    <property type="evidence" value="ECO:0007669"/>
    <property type="project" value="TreeGrafter"/>
</dbReference>
<reference evidence="15 16" key="1">
    <citation type="journal article" date="2014" name="BMC Genomics">
        <title>Genomic comparison of sporeforming bacilli isolated from milk.</title>
        <authorList>
            <person name="Moreno Switt A.I."/>
            <person name="Andrus A.D."/>
            <person name="Ranieri M.L."/>
            <person name="Orsi R.H."/>
            <person name="Ivy R."/>
            <person name="den Bakker H.C."/>
            <person name="Martin N.H."/>
            <person name="Wiedmann M."/>
            <person name="Boor K.J."/>
        </authorList>
    </citation>
    <scope>NUCLEOTIDE SEQUENCE [LARGE SCALE GENOMIC DNA]</scope>
    <source>
        <strain evidence="15 16">FSL R5-213</strain>
    </source>
</reference>
<name>W4EUL4_9BACL</name>
<keyword evidence="8 12" id="KW-0274">FAD</keyword>
<keyword evidence="7 12" id="KW-0662">Pyridine nucleotide biosynthesis</keyword>
<comment type="caution">
    <text evidence="15">The sequence shown here is derived from an EMBL/GenBank/DDBJ whole genome shotgun (WGS) entry which is preliminary data.</text>
</comment>
<feature type="domain" description="FAD-dependent oxidoreductase 2 FAD-binding" evidence="13">
    <location>
        <begin position="7"/>
        <end position="372"/>
    </location>
</feature>
<dbReference type="SUPFAM" id="SSF51905">
    <property type="entry name" value="FAD/NAD(P)-binding domain"/>
    <property type="match status" value="1"/>
</dbReference>
<comment type="cofactor">
    <cofactor evidence="1 12">
        <name>FAD</name>
        <dbReference type="ChEBI" id="CHEBI:57692"/>
    </cofactor>
</comment>
<protein>
    <recommendedName>
        <fullName evidence="5 11">L-aspartate oxidase</fullName>
        <ecNumber evidence="4 11">1.4.3.16</ecNumber>
    </recommendedName>
</protein>
<evidence type="ECO:0000256" key="6">
    <source>
        <dbReference type="ARBA" id="ARBA00022630"/>
    </source>
</evidence>
<evidence type="ECO:0000256" key="5">
    <source>
        <dbReference type="ARBA" id="ARBA00021901"/>
    </source>
</evidence>
<dbReference type="UniPathway" id="UPA00253">
    <property type="reaction ID" value="UER00326"/>
</dbReference>
<dbReference type="Pfam" id="PF02910">
    <property type="entry name" value="Succ_DH_flav_C"/>
    <property type="match status" value="1"/>
</dbReference>
<evidence type="ECO:0000256" key="12">
    <source>
        <dbReference type="RuleBase" id="RU362049"/>
    </source>
</evidence>
<dbReference type="SUPFAM" id="SSF46977">
    <property type="entry name" value="Succinate dehydrogenase/fumarate reductase flavoprotein C-terminal domain"/>
    <property type="match status" value="1"/>
</dbReference>
<dbReference type="NCBIfam" id="NF005978">
    <property type="entry name" value="PRK08071.1"/>
    <property type="match status" value="1"/>
</dbReference>
<sequence length="530" mass="58802">MKMYNCIIVGSGIAAMQLANHLSDQFRILVITKSTKRANNSYRAQGGIASAIGEGDKPAFHFQDTIKAGCEFQNEKEVHNLVEHGPKLIEQLKKSGLDFDKDDKGQLALGMEGAHGQKRIVHCGGDATGKYIMEHLNSTLRTDIDIVENRFVYELIIHPTTKKCIGIKAKDENGHNESYFGHQVILAMGGIGGLFSITSNDPSVAGDGIALAYRAGADIVDMEFIQFHPTLLYFKGKTAGLISEAVRGEGARLIEESGQSIMAGKHLMEDLAPRHIVAKELFQQRLAKKEVYLDISMIDRFEEQFPTITAMCQSNGVSLKEKRIPVAPGCHFLMGGIVVNSVGQTSVDGLYAIGETASTGVHGANRLASNSLLEGLHYGKMLANHLNEQLIQKEMEIPFYNPSNSTTVNVPLLPDKEELRAKMMAYAGIIRTSSELKILHDWLSKYDESILNDLSLDEYSNETLQLLFMLQVAKLITTSAQLRKESRGAHNREDYPSEDERWGQIHIVQSKKGTEMRERQNEYHQVEVNA</sequence>
<evidence type="ECO:0000256" key="10">
    <source>
        <dbReference type="ARBA" id="ARBA00048305"/>
    </source>
</evidence>
<evidence type="ECO:0000256" key="11">
    <source>
        <dbReference type="NCBIfam" id="TIGR00551"/>
    </source>
</evidence>
<evidence type="ECO:0000259" key="13">
    <source>
        <dbReference type="Pfam" id="PF00890"/>
    </source>
</evidence>
<evidence type="ECO:0000256" key="8">
    <source>
        <dbReference type="ARBA" id="ARBA00022827"/>
    </source>
</evidence>
<dbReference type="NCBIfam" id="TIGR00551">
    <property type="entry name" value="nadB"/>
    <property type="match status" value="1"/>
</dbReference>
<evidence type="ECO:0000313" key="15">
    <source>
        <dbReference type="EMBL" id="ETT84218.1"/>
    </source>
</evidence>
<dbReference type="SUPFAM" id="SSF56425">
    <property type="entry name" value="Succinate dehydrogenase/fumarate reductase flavoprotein, catalytic domain"/>
    <property type="match status" value="1"/>
</dbReference>
<organism evidence="15 16">
    <name type="scientific">Viridibacillus arenosi FSL R5-213</name>
    <dbReference type="NCBI Taxonomy" id="1227360"/>
    <lineage>
        <taxon>Bacteria</taxon>
        <taxon>Bacillati</taxon>
        <taxon>Bacillota</taxon>
        <taxon>Bacilli</taxon>
        <taxon>Bacillales</taxon>
        <taxon>Caryophanaceae</taxon>
        <taxon>Viridibacillus</taxon>
    </lineage>
</organism>
<keyword evidence="16" id="KW-1185">Reference proteome</keyword>